<dbReference type="AlphaFoldDB" id="A0A9P0ADZ7"/>
<reference evidence="3" key="1">
    <citation type="submission" date="2021-12" db="EMBL/GenBank/DDBJ databases">
        <authorList>
            <person name="King R."/>
        </authorList>
    </citation>
    <scope>NUCLEOTIDE SEQUENCE</scope>
</reference>
<name>A0A9P0ADZ7_BEMTA</name>
<keyword evidence="1" id="KW-0479">Metal-binding</keyword>
<protein>
    <recommendedName>
        <fullName evidence="2">C2H2-type domain-containing protein</fullName>
    </recommendedName>
</protein>
<keyword evidence="1" id="KW-0863">Zinc-finger</keyword>
<feature type="domain" description="C2H2-type" evidence="2">
    <location>
        <begin position="60"/>
        <end position="87"/>
    </location>
</feature>
<evidence type="ECO:0000259" key="2">
    <source>
        <dbReference type="PROSITE" id="PS50157"/>
    </source>
</evidence>
<keyword evidence="1" id="KW-0862">Zinc</keyword>
<dbReference type="Pfam" id="PF00096">
    <property type="entry name" value="zf-C2H2"/>
    <property type="match status" value="2"/>
</dbReference>
<dbReference type="SMART" id="SM00355">
    <property type="entry name" value="ZnF_C2H2"/>
    <property type="match status" value="2"/>
</dbReference>
<proteinExistence type="predicted"/>
<dbReference type="GO" id="GO:0008270">
    <property type="term" value="F:zinc ion binding"/>
    <property type="evidence" value="ECO:0007669"/>
    <property type="project" value="UniProtKB-KW"/>
</dbReference>
<dbReference type="SUPFAM" id="SSF57667">
    <property type="entry name" value="beta-beta-alpha zinc fingers"/>
    <property type="match status" value="1"/>
</dbReference>
<dbReference type="InterPro" id="IPR013087">
    <property type="entry name" value="Znf_C2H2_type"/>
</dbReference>
<dbReference type="Proteomes" id="UP001152759">
    <property type="component" value="Chromosome 5"/>
</dbReference>
<evidence type="ECO:0000313" key="3">
    <source>
        <dbReference type="EMBL" id="CAH0389745.1"/>
    </source>
</evidence>
<dbReference type="PROSITE" id="PS00028">
    <property type="entry name" value="ZINC_FINGER_C2H2_1"/>
    <property type="match status" value="2"/>
</dbReference>
<dbReference type="EMBL" id="OU963866">
    <property type="protein sequence ID" value="CAH0389745.1"/>
    <property type="molecule type" value="Genomic_DNA"/>
</dbReference>
<dbReference type="PROSITE" id="PS50157">
    <property type="entry name" value="ZINC_FINGER_C2H2_2"/>
    <property type="match status" value="2"/>
</dbReference>
<accession>A0A9P0ADZ7</accession>
<organism evidence="3 4">
    <name type="scientific">Bemisia tabaci</name>
    <name type="common">Sweetpotato whitefly</name>
    <name type="synonym">Aleurodes tabaci</name>
    <dbReference type="NCBI Taxonomy" id="7038"/>
    <lineage>
        <taxon>Eukaryota</taxon>
        <taxon>Metazoa</taxon>
        <taxon>Ecdysozoa</taxon>
        <taxon>Arthropoda</taxon>
        <taxon>Hexapoda</taxon>
        <taxon>Insecta</taxon>
        <taxon>Pterygota</taxon>
        <taxon>Neoptera</taxon>
        <taxon>Paraneoptera</taxon>
        <taxon>Hemiptera</taxon>
        <taxon>Sternorrhyncha</taxon>
        <taxon>Aleyrodoidea</taxon>
        <taxon>Aleyrodidae</taxon>
        <taxon>Aleyrodinae</taxon>
        <taxon>Bemisia</taxon>
    </lineage>
</organism>
<dbReference type="Gene3D" id="3.30.160.60">
    <property type="entry name" value="Classic Zinc Finger"/>
    <property type="match status" value="1"/>
</dbReference>
<keyword evidence="4" id="KW-1185">Reference proteome</keyword>
<sequence length="121" mass="13679">MTVSCVCSRSSPLKLDSHNFSPKGSVFPNRSVLESTPRTLRNRKLSLEVVCTPLQNSSKLKCEHCEKGYKYRKDLIAHMRMHLGETECQLCGKILARPTNLKRHLSDVHGIHLDQRGIALP</sequence>
<evidence type="ECO:0000313" key="4">
    <source>
        <dbReference type="Proteomes" id="UP001152759"/>
    </source>
</evidence>
<evidence type="ECO:0000256" key="1">
    <source>
        <dbReference type="PROSITE-ProRule" id="PRU00042"/>
    </source>
</evidence>
<dbReference type="InterPro" id="IPR036236">
    <property type="entry name" value="Znf_C2H2_sf"/>
</dbReference>
<gene>
    <name evidence="3" type="ORF">BEMITA_LOCUS8540</name>
</gene>
<feature type="domain" description="C2H2-type" evidence="2">
    <location>
        <begin position="86"/>
        <end position="117"/>
    </location>
</feature>